<feature type="chain" id="PRO_5047226018" evidence="3">
    <location>
        <begin position="35"/>
        <end position="1235"/>
    </location>
</feature>
<evidence type="ECO:0000259" key="4">
    <source>
        <dbReference type="Pfam" id="PF05567"/>
    </source>
</evidence>
<dbReference type="SUPFAM" id="SSF53300">
    <property type="entry name" value="vWA-like"/>
    <property type="match status" value="1"/>
</dbReference>
<dbReference type="RefSeq" id="WP_201563595.1">
    <property type="nucleotide sequence ID" value="NZ_CAJGZK010000015.1"/>
</dbReference>
<keyword evidence="3" id="KW-0732">Signal</keyword>
<evidence type="ECO:0000313" key="5">
    <source>
        <dbReference type="EMBL" id="MFC6380496.1"/>
    </source>
</evidence>
<keyword evidence="1" id="KW-0479">Metal-binding</keyword>
<keyword evidence="2" id="KW-0106">Calcium</keyword>
<protein>
    <submittedName>
        <fullName evidence="5">PilC/PilY family type IV pilus protein</fullName>
    </submittedName>
</protein>
<dbReference type="InterPro" id="IPR008707">
    <property type="entry name" value="B-propeller_PilY1"/>
</dbReference>
<sequence length="1235" mass="133656">MKQVNKRQFDKYSWRTKALTTAVLIGLTASVGQAADDYRKPIGDLEIYKAAKGGKVTITMMVDTSGSMGLVSFPDNACDLPDNLRATSTRTVTLYDENSSTTPSYKRYYCKDGTTKYYTRLTRLQDALFTLMDSTQLDPKKVDIGIGQYPISSVGKILVPARPIDQAQRTAIKEAVAKFKHGGGTPTAYAYAEAGAYMMGTTTVNTVSKTSGFAGSVDSSKNGDKYISPLTTSASAATDICDGRGIYFLTDGEPKDIGNALPIMAAALNKSSFSLPAVTLPNGSRGDQSGMPATGAFAQALRNPSLNPLGQNREILTAVVGFGSDFNINKVTDAALPEAQRVIRNLSFTNSKGKQEIGEFYNCANISNIDIKNACNWGTKSNGALPNIGGYGEGGFYSAESSDEVVNSIINFVSDLNQTIPVAPSGTITIPNDPYQASNQLAYAYLPMLDPNVGSAASIWRGNLRKYNLNQGTLFGKNATRLYTNTAGDLNTNAKDLWQKSNRASNDIEVGGVYAQLRTPQSGFGSIRKVYVEDIDKDNKNQPILRLLSVDGTSGKPVGFDKLEDAIYTQPNQRRLLNFLGFEKALDKNGAQIDVVPTTETPIADLVISDLTLVRPVNEIRLLGGVVHSKPTAISYSADLDGNGRIDKTRDDYVLFGSMDGALHLVNSDDGVDGGKEVVAIIPKLMLEKQSQALVKDSKRSDIGNPYFGVDAPWLVTTDYKYDLDNSKVKVDDASGKGMFAYGGLRMGGEAIYGMNITDKADPKILFVITPDGRNDIANTANRFTRLGQIWSKPVAAKIGWDKNNNPRDVLIFGGGYDMAYEDENYVPTSNAPAKGSAIYMIDAKTGRLLWSTSSENGVEKNVKTDEMIHSITGGITVLDRDNDGLMDHLYAADLGGQVFRADFENARAATSSLAKIDSFSSKGVTRILNSSAGIEGKYAYRFYERPVVSFYRSEGGTNNGSLFALVNVISGNRSAPLSKLRDSNVYANRVYGIIDTDVTNSGLYSTDYKTTIKDVTEAKLVNLSRKTPGSASPASVLTAADKVAFKNQMISGGMQGWYYPLTRFDGYNNVRYNKGIGDSVVINSLLYTTVYNPDKQYGTVNSCSARIIGGSERQLYCLPYGICDDDISVTGTGGFVPAGQGIQELTLGAFNADNTNLKVLIGTTTIIDRILEANRVGYSDDSKKNTSNIKNIIYGDKGTAKQSGTDGLGDGSAPEYIFNERYTFQPKVWYERQQ</sequence>
<dbReference type="Pfam" id="PF05567">
    <property type="entry name" value="T4P_PilY1"/>
    <property type="match status" value="1"/>
</dbReference>
<reference evidence="6" key="1">
    <citation type="journal article" date="2019" name="Int. J. Syst. Evol. Microbiol.">
        <title>The Global Catalogue of Microorganisms (GCM) 10K type strain sequencing project: providing services to taxonomists for standard genome sequencing and annotation.</title>
        <authorList>
            <consortium name="The Broad Institute Genomics Platform"/>
            <consortium name="The Broad Institute Genome Sequencing Center for Infectious Disease"/>
            <person name="Wu L."/>
            <person name="Ma J."/>
        </authorList>
    </citation>
    <scope>NUCLEOTIDE SEQUENCE [LARGE SCALE GENOMIC DNA]</scope>
    <source>
        <strain evidence="6">CCM 2050</strain>
    </source>
</reference>
<keyword evidence="6" id="KW-1185">Reference proteome</keyword>
<gene>
    <name evidence="5" type="ORF">ACFP58_03260</name>
</gene>
<dbReference type="InterPro" id="IPR036465">
    <property type="entry name" value="vWFA_dom_sf"/>
</dbReference>
<evidence type="ECO:0000256" key="2">
    <source>
        <dbReference type="ARBA" id="ARBA00022837"/>
    </source>
</evidence>
<proteinExistence type="predicted"/>
<evidence type="ECO:0000256" key="3">
    <source>
        <dbReference type="SAM" id="SignalP"/>
    </source>
</evidence>
<feature type="signal peptide" evidence="3">
    <location>
        <begin position="1"/>
        <end position="34"/>
    </location>
</feature>
<evidence type="ECO:0000313" key="6">
    <source>
        <dbReference type="Proteomes" id="UP001596264"/>
    </source>
</evidence>
<comment type="caution">
    <text evidence="5">The sequence shown here is derived from an EMBL/GenBank/DDBJ whole genome shotgun (WGS) entry which is preliminary data.</text>
</comment>
<dbReference type="EMBL" id="JBHSTZ010000008">
    <property type="protein sequence ID" value="MFC6380496.1"/>
    <property type="molecule type" value="Genomic_DNA"/>
</dbReference>
<feature type="domain" description="PilY1 beta-propeller" evidence="4">
    <location>
        <begin position="637"/>
        <end position="909"/>
    </location>
</feature>
<name>A0ABW1W359_9GAMM</name>
<accession>A0ABW1W359</accession>
<organism evidence="5 6">
    <name type="scientific">Psychrobacter glacincola</name>
    <dbReference type="NCBI Taxonomy" id="56810"/>
    <lineage>
        <taxon>Bacteria</taxon>
        <taxon>Pseudomonadati</taxon>
        <taxon>Pseudomonadota</taxon>
        <taxon>Gammaproteobacteria</taxon>
        <taxon>Moraxellales</taxon>
        <taxon>Moraxellaceae</taxon>
        <taxon>Psychrobacter</taxon>
    </lineage>
</organism>
<dbReference type="Proteomes" id="UP001596264">
    <property type="component" value="Unassembled WGS sequence"/>
</dbReference>
<evidence type="ECO:0000256" key="1">
    <source>
        <dbReference type="ARBA" id="ARBA00022723"/>
    </source>
</evidence>
<dbReference type="Gene3D" id="3.40.50.410">
    <property type="entry name" value="von Willebrand factor, type A domain"/>
    <property type="match status" value="1"/>
</dbReference>